<dbReference type="STRING" id="1884381.SAMN05518846_101490"/>
<accession>A0A1I3M1B0</accession>
<evidence type="ECO:0000256" key="1">
    <source>
        <dbReference type="SAM" id="MobiDB-lite"/>
    </source>
</evidence>
<reference evidence="3" key="1">
    <citation type="submission" date="2016-10" db="EMBL/GenBank/DDBJ databases">
        <authorList>
            <person name="Varghese N."/>
            <person name="Submissions S."/>
        </authorList>
    </citation>
    <scope>NUCLEOTIDE SEQUENCE [LARGE SCALE GENOMIC DNA]</scope>
    <source>
        <strain evidence="3">OK042</strain>
    </source>
</reference>
<keyword evidence="3" id="KW-1185">Reference proteome</keyword>
<feature type="region of interest" description="Disordered" evidence="1">
    <location>
        <begin position="1"/>
        <end position="21"/>
    </location>
</feature>
<dbReference type="AlphaFoldDB" id="A0A1I3M1B0"/>
<dbReference type="Proteomes" id="UP000198915">
    <property type="component" value="Unassembled WGS sequence"/>
</dbReference>
<organism evidence="2 3">
    <name type="scientific">Brevibacillus centrosporus</name>
    <dbReference type="NCBI Taxonomy" id="54910"/>
    <lineage>
        <taxon>Bacteria</taxon>
        <taxon>Bacillati</taxon>
        <taxon>Bacillota</taxon>
        <taxon>Bacilli</taxon>
        <taxon>Bacillales</taxon>
        <taxon>Paenibacillaceae</taxon>
        <taxon>Brevibacillus</taxon>
    </lineage>
</organism>
<gene>
    <name evidence="2" type="ORF">SAMN05518846_101490</name>
</gene>
<evidence type="ECO:0000313" key="2">
    <source>
        <dbReference type="EMBL" id="SFI90763.1"/>
    </source>
</evidence>
<proteinExistence type="predicted"/>
<protein>
    <submittedName>
        <fullName evidence="2">Uncharacterized protein</fullName>
    </submittedName>
</protein>
<dbReference type="EMBL" id="FORT01000001">
    <property type="protein sequence ID" value="SFI90763.1"/>
    <property type="molecule type" value="Genomic_DNA"/>
</dbReference>
<evidence type="ECO:0000313" key="3">
    <source>
        <dbReference type="Proteomes" id="UP000198915"/>
    </source>
</evidence>
<sequence>MTTTPNTRRRNDPQKSLKSLPQPLEEVSLNIIRNIEGKDVERVITAANAFVGSFDPAERYELTLIVRKMEPAEQAETP</sequence>
<name>A0A1I3M1B0_9BACL</name>